<evidence type="ECO:0000256" key="1">
    <source>
        <dbReference type="SAM" id="MobiDB-lite"/>
    </source>
</evidence>
<dbReference type="STRING" id="1043003.A0A074VES0"/>
<accession>A0A074VES0</accession>
<dbReference type="EMBL" id="KL584849">
    <property type="protein sequence ID" value="KEQ59230.1"/>
    <property type="molecule type" value="Genomic_DNA"/>
</dbReference>
<dbReference type="HOGENOM" id="CLU_769414_0_0_1"/>
<evidence type="ECO:0008006" key="4">
    <source>
        <dbReference type="Google" id="ProtNLM"/>
    </source>
</evidence>
<dbReference type="Proteomes" id="UP000030672">
    <property type="component" value="Unassembled WGS sequence"/>
</dbReference>
<dbReference type="PANTHER" id="PTHR42085:SF2">
    <property type="entry name" value="F-BOX DOMAIN-CONTAINING PROTEIN"/>
    <property type="match status" value="1"/>
</dbReference>
<dbReference type="GeneID" id="63920352"/>
<protein>
    <recommendedName>
        <fullName evidence="4">F-box domain-containing protein</fullName>
    </recommendedName>
</protein>
<keyword evidence="3" id="KW-1185">Reference proteome</keyword>
<dbReference type="PANTHER" id="PTHR42085">
    <property type="entry name" value="F-BOX DOMAIN-CONTAINING PROTEIN"/>
    <property type="match status" value="1"/>
</dbReference>
<organism evidence="2 3">
    <name type="scientific">Aureobasidium melanogenum (strain CBS 110374)</name>
    <name type="common">Aureobasidium pullulans var. melanogenum</name>
    <dbReference type="NCBI Taxonomy" id="1043003"/>
    <lineage>
        <taxon>Eukaryota</taxon>
        <taxon>Fungi</taxon>
        <taxon>Dikarya</taxon>
        <taxon>Ascomycota</taxon>
        <taxon>Pezizomycotina</taxon>
        <taxon>Dothideomycetes</taxon>
        <taxon>Dothideomycetidae</taxon>
        <taxon>Dothideales</taxon>
        <taxon>Saccotheciaceae</taxon>
        <taxon>Aureobasidium</taxon>
    </lineage>
</organism>
<gene>
    <name evidence="2" type="ORF">M437DRAFT_78368</name>
</gene>
<evidence type="ECO:0000313" key="2">
    <source>
        <dbReference type="EMBL" id="KEQ59230.1"/>
    </source>
</evidence>
<proteinExistence type="predicted"/>
<feature type="region of interest" description="Disordered" evidence="1">
    <location>
        <begin position="1"/>
        <end position="57"/>
    </location>
</feature>
<dbReference type="RefSeq" id="XP_040876253.1">
    <property type="nucleotide sequence ID" value="XM_041026979.1"/>
</dbReference>
<dbReference type="InterPro" id="IPR038883">
    <property type="entry name" value="AN11006-like"/>
</dbReference>
<name>A0A074VES0_AURM1</name>
<sequence length="360" mass="40056">MAGSRSPRTTRSKTRRSIMSSQKSNIKTWARHQKPVPARLTKDKEQTKATPQPVASVPTSPYYQSALIQAQLTKSYQKPRLAAPAAPSRHTGSSSESFRFLDLPAEIRLMIYGYAVTEPEPLYIDTLAAPPAITRVCRQTRREALPVFLGSNSFITLFSSVPGIDVTCPEPCCLTKYTTSFSPASESWLSTLPPSQPLIRDMSFTLQPSTWDSESEISADFRMIDGKLAHGPDCPFCINGSYGNVAPISFTHPAVPDSLKLLMSHAQQIHDAELDAVNTVLQFGKGLSLYDIVAFTKAFTGPSEVITARQCDQQRLVEHFKESLEEWDAAKADARYEIQEDLRRTSDDLWSEKEKWCGSM</sequence>
<dbReference type="AlphaFoldDB" id="A0A074VES0"/>
<evidence type="ECO:0000313" key="3">
    <source>
        <dbReference type="Proteomes" id="UP000030672"/>
    </source>
</evidence>
<reference evidence="2 3" key="1">
    <citation type="journal article" date="2014" name="BMC Genomics">
        <title>Genome sequencing of four Aureobasidium pullulans varieties: biotechnological potential, stress tolerance, and description of new species.</title>
        <authorList>
            <person name="Gostin Ar C."/>
            <person name="Ohm R.A."/>
            <person name="Kogej T."/>
            <person name="Sonjak S."/>
            <person name="Turk M."/>
            <person name="Zajc J."/>
            <person name="Zalar P."/>
            <person name="Grube M."/>
            <person name="Sun H."/>
            <person name="Han J."/>
            <person name="Sharma A."/>
            <person name="Chiniquy J."/>
            <person name="Ngan C.Y."/>
            <person name="Lipzen A."/>
            <person name="Barry K."/>
            <person name="Grigoriev I.V."/>
            <person name="Gunde-Cimerman N."/>
        </authorList>
    </citation>
    <scope>NUCLEOTIDE SEQUENCE [LARGE SCALE GENOMIC DNA]</scope>
    <source>
        <strain evidence="2 3">CBS 110374</strain>
    </source>
</reference>